<dbReference type="Proteomes" id="UP001525379">
    <property type="component" value="Unassembled WGS sequence"/>
</dbReference>
<evidence type="ECO:0000313" key="1">
    <source>
        <dbReference type="EMBL" id="MCT2043157.1"/>
    </source>
</evidence>
<comment type="caution">
    <text evidence="1">The sequence shown here is derived from an EMBL/GenBank/DDBJ whole genome shotgun (WGS) entry which is preliminary data.</text>
</comment>
<accession>A0ABT2HXX1</accession>
<protein>
    <submittedName>
        <fullName evidence="1">Uncharacterized protein</fullName>
    </submittedName>
</protein>
<gene>
    <name evidence="1" type="ORF">M3D15_07415</name>
</gene>
<dbReference type="RefSeq" id="WP_260104410.1">
    <property type="nucleotide sequence ID" value="NZ_JALXSQ010000028.1"/>
</dbReference>
<proteinExistence type="predicted"/>
<organism evidence="1 2">
    <name type="scientific">Pseudoclavibacter albus</name>
    <dbReference type="NCBI Taxonomy" id="272241"/>
    <lineage>
        <taxon>Bacteria</taxon>
        <taxon>Bacillati</taxon>
        <taxon>Actinomycetota</taxon>
        <taxon>Actinomycetes</taxon>
        <taxon>Micrococcales</taxon>
        <taxon>Microbacteriaceae</taxon>
        <taxon>Pseudoclavibacter</taxon>
    </lineage>
</organism>
<evidence type="ECO:0000313" key="2">
    <source>
        <dbReference type="Proteomes" id="UP001525379"/>
    </source>
</evidence>
<reference evidence="1 2" key="1">
    <citation type="submission" date="2022-04" db="EMBL/GenBank/DDBJ databases">
        <title>Human microbiome associated bacterial genomes.</title>
        <authorList>
            <person name="Sandstrom S."/>
            <person name="Salamzade R."/>
            <person name="Kalan L.R."/>
        </authorList>
    </citation>
    <scope>NUCLEOTIDE SEQUENCE [LARGE SCALE GENOMIC DNA]</scope>
    <source>
        <strain evidence="2">p3-SID1799</strain>
    </source>
</reference>
<dbReference type="EMBL" id="JALXSQ010000028">
    <property type="protein sequence ID" value="MCT2043157.1"/>
    <property type="molecule type" value="Genomic_DNA"/>
</dbReference>
<name>A0ABT2HXX1_9MICO</name>
<keyword evidence="2" id="KW-1185">Reference proteome</keyword>
<sequence length="68" mass="7412">MDNSTNCNAEALPLVDDAIQQTLGSRNKAAMGSAILYIMSDRKLKAVGSFAVDEIRRLVDQLSSEGRR</sequence>